<name>A0ABS4SPY0_9PROT</name>
<dbReference type="Pfam" id="PF13489">
    <property type="entry name" value="Methyltransf_23"/>
    <property type="match status" value="1"/>
</dbReference>
<reference evidence="3 4" key="1">
    <citation type="submission" date="2021-03" db="EMBL/GenBank/DDBJ databases">
        <title>Genomic Encyclopedia of Type Strains, Phase III (KMG-III): the genomes of soil and plant-associated and newly described type strains.</title>
        <authorList>
            <person name="Whitman W."/>
        </authorList>
    </citation>
    <scope>NUCLEOTIDE SEQUENCE [LARGE SCALE GENOMIC DNA]</scope>
    <source>
        <strain evidence="3 4">IMMIB AFH-6</strain>
    </source>
</reference>
<dbReference type="PANTHER" id="PTHR43861">
    <property type="entry name" value="TRANS-ACONITATE 2-METHYLTRANSFERASE-RELATED"/>
    <property type="match status" value="1"/>
</dbReference>
<evidence type="ECO:0000313" key="3">
    <source>
        <dbReference type="EMBL" id="MBP2294289.1"/>
    </source>
</evidence>
<proteinExistence type="predicted"/>
<gene>
    <name evidence="3" type="ORF">J2851_004078</name>
</gene>
<organism evidence="3 4">
    <name type="scientific">Azospirillum rugosum</name>
    <dbReference type="NCBI Taxonomy" id="416170"/>
    <lineage>
        <taxon>Bacteria</taxon>
        <taxon>Pseudomonadati</taxon>
        <taxon>Pseudomonadota</taxon>
        <taxon>Alphaproteobacteria</taxon>
        <taxon>Rhodospirillales</taxon>
        <taxon>Azospirillaceae</taxon>
        <taxon>Azospirillum</taxon>
    </lineage>
</organism>
<keyword evidence="4" id="KW-1185">Reference proteome</keyword>
<dbReference type="GO" id="GO:0032259">
    <property type="term" value="P:methylation"/>
    <property type="evidence" value="ECO:0007669"/>
    <property type="project" value="UniProtKB-KW"/>
</dbReference>
<accession>A0ABS4SPY0</accession>
<keyword evidence="3" id="KW-0489">Methyltransferase</keyword>
<protein>
    <submittedName>
        <fullName evidence="3">SAM-dependent methyltransferase</fullName>
    </submittedName>
</protein>
<dbReference type="Proteomes" id="UP000781958">
    <property type="component" value="Unassembled WGS sequence"/>
</dbReference>
<evidence type="ECO:0000256" key="1">
    <source>
        <dbReference type="ARBA" id="ARBA00022679"/>
    </source>
</evidence>
<feature type="region of interest" description="Disordered" evidence="2">
    <location>
        <begin position="1"/>
        <end position="34"/>
    </location>
</feature>
<dbReference type="InterPro" id="IPR029063">
    <property type="entry name" value="SAM-dependent_MTases_sf"/>
</dbReference>
<evidence type="ECO:0000313" key="4">
    <source>
        <dbReference type="Proteomes" id="UP000781958"/>
    </source>
</evidence>
<dbReference type="Gene3D" id="3.40.50.150">
    <property type="entry name" value="Vaccinia Virus protein VP39"/>
    <property type="match status" value="1"/>
</dbReference>
<dbReference type="GO" id="GO:0008168">
    <property type="term" value="F:methyltransferase activity"/>
    <property type="evidence" value="ECO:0007669"/>
    <property type="project" value="UniProtKB-KW"/>
</dbReference>
<dbReference type="SUPFAM" id="SSF53335">
    <property type="entry name" value="S-adenosyl-L-methionine-dependent methyltransferases"/>
    <property type="match status" value="1"/>
</dbReference>
<dbReference type="RefSeq" id="WP_209768435.1">
    <property type="nucleotide sequence ID" value="NZ_JAGINP010000015.1"/>
</dbReference>
<evidence type="ECO:0000256" key="2">
    <source>
        <dbReference type="SAM" id="MobiDB-lite"/>
    </source>
</evidence>
<dbReference type="CDD" id="cd02440">
    <property type="entry name" value="AdoMet_MTases"/>
    <property type="match status" value="1"/>
</dbReference>
<dbReference type="EMBL" id="JAGINP010000015">
    <property type="protein sequence ID" value="MBP2294289.1"/>
    <property type="molecule type" value="Genomic_DNA"/>
</dbReference>
<sequence length="400" mass="43060">MHPVHRAQVPLRTVRRLEPADVQPEVQPDSSTGRSGDRFIDLSLVACTACGHLFNAGFDDALADALYGDGPLTNVPVHPSMIGRLQDLIGWLGLEEAGGDVVEVGCGAGHLARILAPRSRMVTVYEPNRSLRPDMLPEANITLVQAPLPPEGRPGTADFVICRQVLEHVSSPYALMRAIRATLRDGGSAYLEVPNGAWVERTAAFMDIHLQHVQYFSLEGFCHLAARAGLRPVKHQWIKDGHDFGVLFTTDEPRESPVGRPEAGIAGPELGQRFQDRIAAARNRLAAIGGAVAVYGATAQAQAFVNAVAGCRRFCVALDDTPGLAGFALFDPFHRIPIALPSAEALDGVEAVVITAYLHDEVIARGLRSRGFAGTILSTRTVPVPDNDIGLDWLYAAERV</sequence>
<comment type="caution">
    <text evidence="3">The sequence shown here is derived from an EMBL/GenBank/DDBJ whole genome shotgun (WGS) entry which is preliminary data.</text>
</comment>
<dbReference type="PANTHER" id="PTHR43861:SF3">
    <property type="entry name" value="PUTATIVE (AFU_ORTHOLOGUE AFUA_2G14390)-RELATED"/>
    <property type="match status" value="1"/>
</dbReference>
<keyword evidence="1" id="KW-0808">Transferase</keyword>